<dbReference type="PANTHER" id="PTHR35526:SF3">
    <property type="entry name" value="ANTI-SIGMA-F FACTOR RSBW"/>
    <property type="match status" value="1"/>
</dbReference>
<dbReference type="SUPFAM" id="SSF55874">
    <property type="entry name" value="ATPase domain of HSP90 chaperone/DNA topoisomerase II/histidine kinase"/>
    <property type="match status" value="1"/>
</dbReference>
<keyword evidence="1" id="KW-0418">Kinase</keyword>
<evidence type="ECO:0000313" key="3">
    <source>
        <dbReference type="EMBL" id="EST18044.1"/>
    </source>
</evidence>
<dbReference type="Proteomes" id="UP000017984">
    <property type="component" value="Plasmid pSros1"/>
</dbReference>
<dbReference type="RefSeq" id="WP_023554071.1">
    <property type="nucleotide sequence ID" value="NZ_CM002286.1"/>
</dbReference>
<dbReference type="PATRIC" id="fig|1352936.5.peg.9586"/>
<dbReference type="AlphaFoldDB" id="V6JMH0"/>
<protein>
    <recommendedName>
        <fullName evidence="2">Histidine kinase/HSP90-like ATPase domain-containing protein</fullName>
    </recommendedName>
</protein>
<reference evidence="3 4" key="1">
    <citation type="journal article" date="2014" name="Genome Announc.">
        <title>Draft Genome Sequence of Streptomyces roseochromogenes subsp. oscitans DS 12.976, Producer of the Aminocoumarin Antibiotic Clorobiocin.</title>
        <authorList>
            <person name="Ruckert C."/>
            <person name="Kalinowski J."/>
            <person name="Heide L."/>
            <person name="Apel A.K."/>
        </authorList>
    </citation>
    <scope>NUCLEOTIDE SEQUENCE [LARGE SCALE GENOMIC DNA]</scope>
    <source>
        <strain evidence="3 4">DS 12.976</strain>
        <plasmid evidence="3">pSros1</plasmid>
    </source>
</reference>
<dbReference type="Gene3D" id="3.30.565.10">
    <property type="entry name" value="Histidine kinase-like ATPase, C-terminal domain"/>
    <property type="match status" value="1"/>
</dbReference>
<gene>
    <name evidence="3" type="ORF">M878_46100</name>
</gene>
<sequence>MSAPTTFGTGVMSAERPVLPASVPGLYLCHRDRGFIAHVTASEYTLSTVRRLTASVLISYGADREAAATAQLVLSELVGNAVRACGPAVPLVIEVYRTAFGIAVNVHDPAPELLPHRSRTPMDSDQATSGRGLALLDLLAPGWTIEHSLIGKQVRCHLAE</sequence>
<geneLocation type="plasmid" evidence="3 4">
    <name>pSros1</name>
</geneLocation>
<dbReference type="HOGENOM" id="CLU_123910_0_0_11"/>
<proteinExistence type="predicted"/>
<dbReference type="CDD" id="cd16936">
    <property type="entry name" value="HATPase_RsbW-like"/>
    <property type="match status" value="1"/>
</dbReference>
<keyword evidence="1" id="KW-0808">Transferase</keyword>
<dbReference type="InterPro" id="IPR003594">
    <property type="entry name" value="HATPase_dom"/>
</dbReference>
<feature type="domain" description="Histidine kinase/HSP90-like ATPase" evidence="2">
    <location>
        <begin position="41"/>
        <end position="140"/>
    </location>
</feature>
<name>V6JMH0_STRRC</name>
<keyword evidence="3" id="KW-0614">Plasmid</keyword>
<dbReference type="PANTHER" id="PTHR35526">
    <property type="entry name" value="ANTI-SIGMA-F FACTOR RSBW-RELATED"/>
    <property type="match status" value="1"/>
</dbReference>
<accession>V6JMH0</accession>
<keyword evidence="4" id="KW-1185">Reference proteome</keyword>
<dbReference type="InterPro" id="IPR036890">
    <property type="entry name" value="HATPase_C_sf"/>
</dbReference>
<keyword evidence="1" id="KW-0723">Serine/threonine-protein kinase</keyword>
<organism evidence="3 4">
    <name type="scientific">Streptomyces roseochromogenus subsp. oscitans DS 12.976</name>
    <dbReference type="NCBI Taxonomy" id="1352936"/>
    <lineage>
        <taxon>Bacteria</taxon>
        <taxon>Bacillati</taxon>
        <taxon>Actinomycetota</taxon>
        <taxon>Actinomycetes</taxon>
        <taxon>Kitasatosporales</taxon>
        <taxon>Streptomycetaceae</taxon>
        <taxon>Streptomyces</taxon>
    </lineage>
</organism>
<dbReference type="EMBL" id="AWQX01000399">
    <property type="protein sequence ID" value="EST18044.1"/>
    <property type="molecule type" value="Genomic_DNA"/>
</dbReference>
<evidence type="ECO:0000259" key="2">
    <source>
        <dbReference type="Pfam" id="PF13581"/>
    </source>
</evidence>
<dbReference type="Pfam" id="PF13581">
    <property type="entry name" value="HATPase_c_2"/>
    <property type="match status" value="1"/>
</dbReference>
<evidence type="ECO:0000313" key="4">
    <source>
        <dbReference type="Proteomes" id="UP000017984"/>
    </source>
</evidence>
<comment type="caution">
    <text evidence="3">The sequence shown here is derived from an EMBL/GenBank/DDBJ whole genome shotgun (WGS) entry which is preliminary data.</text>
</comment>
<evidence type="ECO:0000256" key="1">
    <source>
        <dbReference type="ARBA" id="ARBA00022527"/>
    </source>
</evidence>
<dbReference type="InterPro" id="IPR050267">
    <property type="entry name" value="Anti-sigma-factor_SerPK"/>
</dbReference>
<dbReference type="GO" id="GO:0004674">
    <property type="term" value="F:protein serine/threonine kinase activity"/>
    <property type="evidence" value="ECO:0007669"/>
    <property type="project" value="UniProtKB-KW"/>
</dbReference>